<keyword evidence="2 5" id="KW-0812">Transmembrane</keyword>
<comment type="subcellular location">
    <subcellularLocation>
        <location evidence="1">Membrane</location>
        <topology evidence="1">Multi-pass membrane protein</topology>
    </subcellularLocation>
</comment>
<dbReference type="Pfam" id="PF06271">
    <property type="entry name" value="RDD"/>
    <property type="match status" value="1"/>
</dbReference>
<evidence type="ECO:0000313" key="7">
    <source>
        <dbReference type="EMBL" id="AUB84353.1"/>
    </source>
</evidence>
<keyword evidence="3 5" id="KW-1133">Transmembrane helix</keyword>
<feature type="transmembrane region" description="Helical" evidence="5">
    <location>
        <begin position="39"/>
        <end position="66"/>
    </location>
</feature>
<evidence type="ECO:0000256" key="4">
    <source>
        <dbReference type="ARBA" id="ARBA00023136"/>
    </source>
</evidence>
<dbReference type="PANTHER" id="PTHR38480:SF1">
    <property type="entry name" value="SLR0254 PROTEIN"/>
    <property type="match status" value="1"/>
</dbReference>
<dbReference type="AlphaFoldDB" id="A0A2K8UFK0"/>
<proteinExistence type="predicted"/>
<sequence>MPLDTIRLNETPEGVDLGLRVAGPAPRALALAADGAIRLVILLALSPLSALSGLGLGLNLIAVFLLEWLYPVTFEVLYGATPGKRAMGLLVVHDDGTPVGLSASLIRNLLRVVDFFPLFYGVGLVCTLVDRDFRRLGDLAAGTLVVHAQRRSTGARAGRTHAGGTPAPPGLPIATQQAILAFCERARRLSGARRIELAETLLAHLPSPATGPARARGWAAVEQVEGYGTWLASGRAGD</sequence>
<dbReference type="PANTHER" id="PTHR38480">
    <property type="entry name" value="SLR0254 PROTEIN"/>
    <property type="match status" value="1"/>
</dbReference>
<dbReference type="EMBL" id="CP020370">
    <property type="protein sequence ID" value="AUB84353.1"/>
    <property type="molecule type" value="Genomic_DNA"/>
</dbReference>
<organism evidence="7 8">
    <name type="scientific">Candidatus Thiodictyon syntrophicum</name>
    <dbReference type="NCBI Taxonomy" id="1166950"/>
    <lineage>
        <taxon>Bacteria</taxon>
        <taxon>Pseudomonadati</taxon>
        <taxon>Pseudomonadota</taxon>
        <taxon>Gammaproteobacteria</taxon>
        <taxon>Chromatiales</taxon>
        <taxon>Chromatiaceae</taxon>
        <taxon>Thiodictyon</taxon>
    </lineage>
</organism>
<evidence type="ECO:0000313" key="8">
    <source>
        <dbReference type="Proteomes" id="UP000232638"/>
    </source>
</evidence>
<evidence type="ECO:0000259" key="6">
    <source>
        <dbReference type="Pfam" id="PF06271"/>
    </source>
</evidence>
<dbReference type="GO" id="GO:0016020">
    <property type="term" value="C:membrane"/>
    <property type="evidence" value="ECO:0007669"/>
    <property type="project" value="UniProtKB-SubCell"/>
</dbReference>
<dbReference type="Proteomes" id="UP000232638">
    <property type="component" value="Chromosome"/>
</dbReference>
<protein>
    <submittedName>
        <fullName evidence="7">RDD family protein</fullName>
    </submittedName>
</protein>
<keyword evidence="4 5" id="KW-0472">Membrane</keyword>
<reference evidence="7 8" key="1">
    <citation type="submission" date="2017-03" db="EMBL/GenBank/DDBJ databases">
        <title>Complete genome sequence of Candidatus 'Thiodictyon syntrophicum' sp. nov. strain Cad16T, a photolithoautotroph purple sulfur bacterium isolated from an alpine meromictic lake.</title>
        <authorList>
            <person name="Luedin S.M."/>
            <person name="Pothier J.F."/>
            <person name="Danza F."/>
            <person name="Storelli N."/>
            <person name="Wittwer M."/>
            <person name="Tonolla M."/>
        </authorList>
    </citation>
    <scope>NUCLEOTIDE SEQUENCE [LARGE SCALE GENOMIC DNA]</scope>
    <source>
        <strain evidence="7 8">Cad16T</strain>
    </source>
</reference>
<evidence type="ECO:0000256" key="5">
    <source>
        <dbReference type="SAM" id="Phobius"/>
    </source>
</evidence>
<name>A0A2K8UFK0_9GAMM</name>
<dbReference type="InterPro" id="IPR010432">
    <property type="entry name" value="RDD"/>
</dbReference>
<evidence type="ECO:0000256" key="2">
    <source>
        <dbReference type="ARBA" id="ARBA00022692"/>
    </source>
</evidence>
<dbReference type="KEGG" id="tsy:THSYN_27730"/>
<dbReference type="RefSeq" id="WP_236848730.1">
    <property type="nucleotide sequence ID" value="NZ_CP020370.1"/>
</dbReference>
<evidence type="ECO:0000256" key="3">
    <source>
        <dbReference type="ARBA" id="ARBA00022989"/>
    </source>
</evidence>
<keyword evidence="8" id="KW-1185">Reference proteome</keyword>
<evidence type="ECO:0000256" key="1">
    <source>
        <dbReference type="ARBA" id="ARBA00004141"/>
    </source>
</evidence>
<accession>A0A2K8UFK0</accession>
<gene>
    <name evidence="7" type="ORF">THSYN_27730</name>
</gene>
<feature type="domain" description="RDD" evidence="6">
    <location>
        <begin position="21"/>
        <end position="142"/>
    </location>
</feature>